<dbReference type="Pfam" id="PF02653">
    <property type="entry name" value="BPD_transp_2"/>
    <property type="match status" value="1"/>
</dbReference>
<dbReference type="CDD" id="cd06581">
    <property type="entry name" value="TM_PBP1_LivM_like"/>
    <property type="match status" value="1"/>
</dbReference>
<dbReference type="EMBL" id="CP009220">
    <property type="protein sequence ID" value="ALC05366.1"/>
    <property type="molecule type" value="Genomic_DNA"/>
</dbReference>
<feature type="transmembrane region" description="Helical" evidence="6">
    <location>
        <begin position="60"/>
        <end position="80"/>
    </location>
</feature>
<evidence type="ECO:0000313" key="7">
    <source>
        <dbReference type="EMBL" id="ALC05366.1"/>
    </source>
</evidence>
<dbReference type="InterPro" id="IPR043428">
    <property type="entry name" value="LivM-like"/>
</dbReference>
<proteinExistence type="predicted"/>
<dbReference type="NCBIfam" id="TIGR03408">
    <property type="entry name" value="urea_trans_UrtC"/>
    <property type="match status" value="1"/>
</dbReference>
<dbReference type="GO" id="GO:0005886">
    <property type="term" value="C:plasma membrane"/>
    <property type="evidence" value="ECO:0007669"/>
    <property type="project" value="UniProtKB-SubCell"/>
</dbReference>
<keyword evidence="2" id="KW-1003">Cell membrane</keyword>
<evidence type="ECO:0000256" key="1">
    <source>
        <dbReference type="ARBA" id="ARBA00004651"/>
    </source>
</evidence>
<dbReference type="InterPro" id="IPR001851">
    <property type="entry name" value="ABC_transp_permease"/>
</dbReference>
<dbReference type="PATRIC" id="fig|931089.4.peg.932"/>
<dbReference type="OrthoDB" id="9814461at2"/>
<evidence type="ECO:0000256" key="3">
    <source>
        <dbReference type="ARBA" id="ARBA00022692"/>
    </source>
</evidence>
<feature type="transmembrane region" description="Helical" evidence="6">
    <location>
        <begin position="258"/>
        <end position="281"/>
    </location>
</feature>
<dbReference type="PANTHER" id="PTHR30482">
    <property type="entry name" value="HIGH-AFFINITY BRANCHED-CHAIN AMINO ACID TRANSPORT SYSTEM PERMEASE"/>
    <property type="match status" value="1"/>
</dbReference>
<feature type="transmembrane region" description="Helical" evidence="6">
    <location>
        <begin position="33"/>
        <end position="54"/>
    </location>
</feature>
<accession>A0A0M4CD58</accession>
<feature type="transmembrane region" description="Helical" evidence="6">
    <location>
        <begin position="158"/>
        <end position="176"/>
    </location>
</feature>
<dbReference type="RefSeq" id="WP_053544453.1">
    <property type="nucleotide sequence ID" value="NZ_CP009220.1"/>
</dbReference>
<feature type="transmembrane region" description="Helical" evidence="6">
    <location>
        <begin position="121"/>
        <end position="146"/>
    </location>
</feature>
<dbReference type="PANTHER" id="PTHR30482:SF4">
    <property type="entry name" value="SLR1201 PROTEIN"/>
    <property type="match status" value="1"/>
</dbReference>
<sequence length="376" mass="39748">MSTPTKQPVQPALKESTPQKVKKQRLSVVNAPTLRTAVLGLAALAAVLLAAPLFLSTFQLTLMARLVCYAIVAVGIGIAWGRGGMLTLGQGVFFGIGAYIMAMHMLYSDSILFGGAAVPQWWAIFANPVVALLAVIALPGLVAFILGFSIFKRRIKGAYFAIVNQALAAAVVVLLVGQQDSLGGSNGLSGFRSFMGFAVYDPINRIMFYFTAVGVLLALVVFSYWLMRSRYGELLVATRDAEERVRFLGYDPAMVKTVAYVVAAMIAGIAGALFVPIVGIISPAEIGVVPSIVFVIAVAAGGRASLFGPIVGALVLGWVESTLAQSFPSMWSYFQGAILVAVIVLLPGGIASLKIGKQGKLGKFRRATHKTQEATS</sequence>
<keyword evidence="8" id="KW-1185">Reference proteome</keyword>
<feature type="transmembrane region" description="Helical" evidence="6">
    <location>
        <begin position="331"/>
        <end position="356"/>
    </location>
</feature>
<dbReference type="InterPro" id="IPR017778">
    <property type="entry name" value="ABC_transptr_urea_perm_UrtC"/>
</dbReference>
<evidence type="ECO:0000256" key="6">
    <source>
        <dbReference type="SAM" id="Phobius"/>
    </source>
</evidence>
<gene>
    <name evidence="7" type="ORF">CDES_04610</name>
</gene>
<keyword evidence="3 6" id="KW-0812">Transmembrane</keyword>
<feature type="transmembrane region" description="Helical" evidence="6">
    <location>
        <begin position="92"/>
        <end position="115"/>
    </location>
</feature>
<dbReference type="STRING" id="931089.CDES_04610"/>
<dbReference type="GO" id="GO:0015658">
    <property type="term" value="F:branched-chain amino acid transmembrane transporter activity"/>
    <property type="evidence" value="ECO:0007669"/>
    <property type="project" value="InterPro"/>
</dbReference>
<keyword evidence="4 6" id="KW-1133">Transmembrane helix</keyword>
<organism evidence="7 8">
    <name type="scientific">Corynebacterium deserti GIMN1.010</name>
    <dbReference type="NCBI Taxonomy" id="931089"/>
    <lineage>
        <taxon>Bacteria</taxon>
        <taxon>Bacillati</taxon>
        <taxon>Actinomycetota</taxon>
        <taxon>Actinomycetes</taxon>
        <taxon>Mycobacteriales</taxon>
        <taxon>Corynebacteriaceae</taxon>
        <taxon>Corynebacterium</taxon>
    </lineage>
</organism>
<evidence type="ECO:0008006" key="9">
    <source>
        <dbReference type="Google" id="ProtNLM"/>
    </source>
</evidence>
<name>A0A0M4CD58_9CORY</name>
<keyword evidence="5 6" id="KW-0472">Membrane</keyword>
<feature type="transmembrane region" description="Helical" evidence="6">
    <location>
        <begin position="293"/>
        <end position="319"/>
    </location>
</feature>
<evidence type="ECO:0000313" key="8">
    <source>
        <dbReference type="Proteomes" id="UP000068067"/>
    </source>
</evidence>
<evidence type="ECO:0000256" key="5">
    <source>
        <dbReference type="ARBA" id="ARBA00023136"/>
    </source>
</evidence>
<feature type="transmembrane region" description="Helical" evidence="6">
    <location>
        <begin position="207"/>
        <end position="227"/>
    </location>
</feature>
<evidence type="ECO:0000256" key="2">
    <source>
        <dbReference type="ARBA" id="ARBA00022475"/>
    </source>
</evidence>
<dbReference type="AlphaFoldDB" id="A0A0M4CD58"/>
<dbReference type="KEGG" id="cdx:CDES_04610"/>
<evidence type="ECO:0000256" key="4">
    <source>
        <dbReference type="ARBA" id="ARBA00022989"/>
    </source>
</evidence>
<reference evidence="7 8" key="1">
    <citation type="submission" date="2014-08" db="EMBL/GenBank/DDBJ databases">
        <title>Complete genome sequence of Corynebacterium deserti GIMN1.010 (=DSM 45689), isolated from desert sand in western China.</title>
        <authorList>
            <person name="Ruckert C."/>
            <person name="Albersmeier A."/>
            <person name="Kalinowski J."/>
        </authorList>
    </citation>
    <scope>NUCLEOTIDE SEQUENCE [LARGE SCALE GENOMIC DNA]</scope>
    <source>
        <strain evidence="7 8">GIMN1.010</strain>
    </source>
</reference>
<dbReference type="Proteomes" id="UP000068067">
    <property type="component" value="Chromosome"/>
</dbReference>
<protein>
    <recommendedName>
        <fullName evidence="9">ABC transporter permease</fullName>
    </recommendedName>
</protein>
<comment type="subcellular location">
    <subcellularLocation>
        <location evidence="1">Cell membrane</location>
        <topology evidence="1">Multi-pass membrane protein</topology>
    </subcellularLocation>
</comment>